<keyword evidence="5 8" id="KW-1133">Transmembrane helix</keyword>
<comment type="subcellular location">
    <subcellularLocation>
        <location evidence="1">Golgi apparatus membrane</location>
    </subcellularLocation>
</comment>
<evidence type="ECO:0000256" key="4">
    <source>
        <dbReference type="ARBA" id="ARBA00022692"/>
    </source>
</evidence>
<evidence type="ECO:0000256" key="7">
    <source>
        <dbReference type="ARBA" id="ARBA00023136"/>
    </source>
</evidence>
<evidence type="ECO:0000313" key="9">
    <source>
        <dbReference type="EMBL" id="JAU75117.1"/>
    </source>
</evidence>
<feature type="transmembrane region" description="Helical" evidence="8">
    <location>
        <begin position="122"/>
        <end position="155"/>
    </location>
</feature>
<evidence type="ECO:0000256" key="5">
    <source>
        <dbReference type="ARBA" id="ARBA00022989"/>
    </source>
</evidence>
<sequence>MDIHIPCVFFSSASLLGTLNIKLFPRFNILVHKKKGYKTKKHAVLYHKNKEGSTILKTDSLVKEKEKTSNICMFLLLKPLIFLNDLSLAFLSTMFHEGSLKASMDGVGIWMNTMWNSTRSVVIVPVFKCLVAMSLIISLLIFIESVYINLVILYVKLFNRKPERVYKWEAMQEDMELGHQDYPMVLVQIPMYNEREVQFDFHIS</sequence>
<organism evidence="9">
    <name type="scientific">Noccaea caerulescens</name>
    <name type="common">Alpine penny-cress</name>
    <name type="synonym">Thlaspi caerulescens</name>
    <dbReference type="NCBI Taxonomy" id="107243"/>
    <lineage>
        <taxon>Eukaryota</taxon>
        <taxon>Viridiplantae</taxon>
        <taxon>Streptophyta</taxon>
        <taxon>Embryophyta</taxon>
        <taxon>Tracheophyta</taxon>
        <taxon>Spermatophyta</taxon>
        <taxon>Magnoliopsida</taxon>
        <taxon>eudicotyledons</taxon>
        <taxon>Gunneridae</taxon>
        <taxon>Pentapetalae</taxon>
        <taxon>rosids</taxon>
        <taxon>malvids</taxon>
        <taxon>Brassicales</taxon>
        <taxon>Brassicaceae</taxon>
        <taxon>Coluteocarpeae</taxon>
        <taxon>Noccaea</taxon>
    </lineage>
</organism>
<dbReference type="PANTHER" id="PTHR32044:SF66">
    <property type="entry name" value="GLUCOMANNAN 4-BETA-MANNOSYLTRANSFERASE 15-RELATED"/>
    <property type="match status" value="1"/>
</dbReference>
<name>A0A1J3I5C8_NOCCA</name>
<dbReference type="GO" id="GO:0051753">
    <property type="term" value="F:mannan synthase activity"/>
    <property type="evidence" value="ECO:0007669"/>
    <property type="project" value="TreeGrafter"/>
</dbReference>
<protein>
    <submittedName>
        <fullName evidence="9">Putative mannan synthase 15</fullName>
    </submittedName>
</protein>
<feature type="transmembrane region" description="Helical" evidence="8">
    <location>
        <begin position="71"/>
        <end position="95"/>
    </location>
</feature>
<evidence type="ECO:0000256" key="2">
    <source>
        <dbReference type="ARBA" id="ARBA00022676"/>
    </source>
</evidence>
<dbReference type="GO" id="GO:0000139">
    <property type="term" value="C:Golgi membrane"/>
    <property type="evidence" value="ECO:0007669"/>
    <property type="project" value="UniProtKB-SubCell"/>
</dbReference>
<evidence type="ECO:0000256" key="8">
    <source>
        <dbReference type="SAM" id="Phobius"/>
    </source>
</evidence>
<reference evidence="9" key="1">
    <citation type="submission" date="2016-07" db="EMBL/GenBank/DDBJ databases">
        <title>De novo transcriptome assembly of four accessions of the metal hyperaccumulator plant Noccaea caerulescens.</title>
        <authorList>
            <person name="Blande D."/>
            <person name="Halimaa P."/>
            <person name="Tervahauta A.I."/>
            <person name="Aarts M.G."/>
            <person name="Karenlampi S.O."/>
        </authorList>
    </citation>
    <scope>NUCLEOTIDE SEQUENCE</scope>
</reference>
<evidence type="ECO:0000256" key="1">
    <source>
        <dbReference type="ARBA" id="ARBA00004394"/>
    </source>
</evidence>
<keyword evidence="6" id="KW-0333">Golgi apparatus</keyword>
<evidence type="ECO:0000256" key="6">
    <source>
        <dbReference type="ARBA" id="ARBA00023034"/>
    </source>
</evidence>
<proteinExistence type="predicted"/>
<dbReference type="EMBL" id="GEVL01002224">
    <property type="protein sequence ID" value="JAU75117.1"/>
    <property type="molecule type" value="Transcribed_RNA"/>
</dbReference>
<keyword evidence="2" id="KW-0328">Glycosyltransferase</keyword>
<keyword evidence="7 8" id="KW-0472">Membrane</keyword>
<accession>A0A1J3I5C8</accession>
<gene>
    <name evidence="9" type="ORF">LE_TR4494_c3_g1_i1_g.14936</name>
</gene>
<keyword evidence="4 8" id="KW-0812">Transmembrane</keyword>
<dbReference type="AlphaFoldDB" id="A0A1J3I5C8"/>
<evidence type="ECO:0000256" key="3">
    <source>
        <dbReference type="ARBA" id="ARBA00022679"/>
    </source>
</evidence>
<dbReference type="PANTHER" id="PTHR32044">
    <property type="entry name" value="GLUCOMANNAN 4-BETA-MANNOSYLTRANSFERASE 9"/>
    <property type="match status" value="1"/>
</dbReference>
<keyword evidence="3" id="KW-0808">Transferase</keyword>